<sequence length="335" mass="38650">MNASDDVTNLDDVLLAKPSQRQPGTEFCTFAGLLTIRSWKPQDRTATEKLVKAALEEHTLEFDPVDTDNDLLHPEKYYKPNGGELWVLEKDNKIVGCAAFLPISEGSVVEFRKMYFSPCLRGHGYGKLILGALESRAFELGYKESRLETSHLLEAACKLYEKMGYVSCQQVHTPRCNRAYKKDLSKQFSSINNDADIVYWLDTDGRLFCLLKEQVAVHYAVLFKQWKLGFHTSNFKLYLFPSQEKQKIYQSFLWSTGNRELHRFLMLLKETHADKLDAHLSKNRHIILPSTQQHVFVQVINFVVNSSSMLPMIVELKDIENNQIDVDDLYIFKLE</sequence>
<evidence type="ECO:0000313" key="4">
    <source>
        <dbReference type="Proteomes" id="UP001061958"/>
    </source>
</evidence>
<keyword evidence="4" id="KW-1185">Reference proteome</keyword>
<proteinExistence type="predicted"/>
<dbReference type="Gene3D" id="3.40.630.30">
    <property type="match status" value="1"/>
</dbReference>
<dbReference type="EMBL" id="BQMJ01000053">
    <property type="protein sequence ID" value="GJQ14249.1"/>
    <property type="molecule type" value="Genomic_DNA"/>
</dbReference>
<dbReference type="InterPro" id="IPR050769">
    <property type="entry name" value="NAT_camello-type"/>
</dbReference>
<dbReference type="InterPro" id="IPR016181">
    <property type="entry name" value="Acyl_CoA_acyltransferase"/>
</dbReference>
<dbReference type="PANTHER" id="PTHR13947:SF37">
    <property type="entry name" value="LD18367P"/>
    <property type="match status" value="1"/>
</dbReference>
<dbReference type="SUPFAM" id="SSF55729">
    <property type="entry name" value="Acyl-CoA N-acyltransferases (Nat)"/>
    <property type="match status" value="1"/>
</dbReference>
<evidence type="ECO:0000313" key="3">
    <source>
        <dbReference type="EMBL" id="GJQ14249.1"/>
    </source>
</evidence>
<evidence type="ECO:0000259" key="2">
    <source>
        <dbReference type="PROSITE" id="PS51186"/>
    </source>
</evidence>
<dbReference type="Pfam" id="PF00583">
    <property type="entry name" value="Acetyltransf_1"/>
    <property type="match status" value="1"/>
</dbReference>
<dbReference type="CDD" id="cd04301">
    <property type="entry name" value="NAT_SF"/>
    <property type="match status" value="1"/>
</dbReference>
<keyword evidence="1" id="KW-0808">Transferase</keyword>
<accession>A0A9C7Q0Y4</accession>
<reference evidence="3" key="1">
    <citation type="journal article" date="2022" name="Proc. Natl. Acad. Sci. U.S.A.">
        <title>Life cycle and functional genomics of the unicellular red alga Galdieria for elucidating algal and plant evolution and industrial use.</title>
        <authorList>
            <person name="Hirooka S."/>
            <person name="Itabashi T."/>
            <person name="Ichinose T.M."/>
            <person name="Onuma R."/>
            <person name="Fujiwara T."/>
            <person name="Yamashita S."/>
            <person name="Jong L.W."/>
            <person name="Tomita R."/>
            <person name="Iwane A.H."/>
            <person name="Miyagishima S.Y."/>
        </authorList>
    </citation>
    <scope>NUCLEOTIDE SEQUENCE</scope>
    <source>
        <strain evidence="3">NBRC 102759</strain>
    </source>
</reference>
<dbReference type="OrthoDB" id="9975416at2759"/>
<reference evidence="3" key="2">
    <citation type="submission" date="2022-01" db="EMBL/GenBank/DDBJ databases">
        <authorList>
            <person name="Hirooka S."/>
            <person name="Miyagishima S.Y."/>
        </authorList>
    </citation>
    <scope>NUCLEOTIDE SEQUENCE</scope>
    <source>
        <strain evidence="3">NBRC 102759</strain>
    </source>
</reference>
<comment type="caution">
    <text evidence="3">The sequence shown here is derived from an EMBL/GenBank/DDBJ whole genome shotgun (WGS) entry which is preliminary data.</text>
</comment>
<dbReference type="AlphaFoldDB" id="A0A9C7Q0Y4"/>
<dbReference type="InterPro" id="IPR000182">
    <property type="entry name" value="GNAT_dom"/>
</dbReference>
<evidence type="ECO:0000256" key="1">
    <source>
        <dbReference type="ARBA" id="ARBA00022679"/>
    </source>
</evidence>
<protein>
    <recommendedName>
        <fullName evidence="2">N-acetyltransferase domain-containing protein</fullName>
    </recommendedName>
</protein>
<feature type="domain" description="N-acetyltransferase" evidence="2">
    <location>
        <begin position="34"/>
        <end position="187"/>
    </location>
</feature>
<dbReference type="PANTHER" id="PTHR13947">
    <property type="entry name" value="GNAT FAMILY N-ACETYLTRANSFERASE"/>
    <property type="match status" value="1"/>
</dbReference>
<dbReference type="GO" id="GO:0008080">
    <property type="term" value="F:N-acetyltransferase activity"/>
    <property type="evidence" value="ECO:0007669"/>
    <property type="project" value="InterPro"/>
</dbReference>
<dbReference type="Proteomes" id="UP001061958">
    <property type="component" value="Unassembled WGS sequence"/>
</dbReference>
<organism evidence="3 4">
    <name type="scientific">Galdieria partita</name>
    <dbReference type="NCBI Taxonomy" id="83374"/>
    <lineage>
        <taxon>Eukaryota</taxon>
        <taxon>Rhodophyta</taxon>
        <taxon>Bangiophyceae</taxon>
        <taxon>Galdieriales</taxon>
        <taxon>Galdieriaceae</taxon>
        <taxon>Galdieria</taxon>
    </lineage>
</organism>
<gene>
    <name evidence="3" type="ORF">GpartN1_g6040.t1</name>
</gene>
<dbReference type="PROSITE" id="PS51186">
    <property type="entry name" value="GNAT"/>
    <property type="match status" value="1"/>
</dbReference>
<name>A0A9C7Q0Y4_9RHOD</name>